<evidence type="ECO:0000259" key="2">
    <source>
        <dbReference type="PROSITE" id="PS50011"/>
    </source>
</evidence>
<reference evidence="3" key="2">
    <citation type="journal article" name="Front. Microbiol.">
        <title>Degradative Capacity of Two Strains of Rhodonia placenta: From Phenotype to Genotype.</title>
        <authorList>
            <person name="Kolle M."/>
            <person name="Horta M.A.C."/>
            <person name="Nowrousian M."/>
            <person name="Ohm R.A."/>
            <person name="Benz J.P."/>
            <person name="Pilgard A."/>
        </authorList>
    </citation>
    <scope>NUCLEOTIDE SEQUENCE</scope>
    <source>
        <strain evidence="3">FPRL280</strain>
    </source>
</reference>
<proteinExistence type="predicted"/>
<dbReference type="EMBL" id="JADOXO010000149">
    <property type="protein sequence ID" value="KAF9811598.1"/>
    <property type="molecule type" value="Genomic_DNA"/>
</dbReference>
<name>A0A8H7NZU9_9APHY</name>
<evidence type="ECO:0000313" key="3">
    <source>
        <dbReference type="EMBL" id="KAF9811598.1"/>
    </source>
</evidence>
<feature type="region of interest" description="Disordered" evidence="1">
    <location>
        <begin position="533"/>
        <end position="557"/>
    </location>
</feature>
<feature type="domain" description="Protein kinase" evidence="2">
    <location>
        <begin position="291"/>
        <end position="625"/>
    </location>
</feature>
<reference evidence="3" key="1">
    <citation type="submission" date="2020-11" db="EMBL/GenBank/DDBJ databases">
        <authorList>
            <person name="Koelle M."/>
            <person name="Horta M.A.C."/>
            <person name="Nowrousian M."/>
            <person name="Ohm R.A."/>
            <person name="Benz P."/>
            <person name="Pilgard A."/>
        </authorList>
    </citation>
    <scope>NUCLEOTIDE SEQUENCE</scope>
    <source>
        <strain evidence="3">FPRL280</strain>
    </source>
</reference>
<comment type="caution">
    <text evidence="3">The sequence shown here is derived from an EMBL/GenBank/DDBJ whole genome shotgun (WGS) entry which is preliminary data.</text>
</comment>
<dbReference type="PROSITE" id="PS50011">
    <property type="entry name" value="PROTEIN_KINASE_DOM"/>
    <property type="match status" value="1"/>
</dbReference>
<dbReference type="InterPro" id="IPR011009">
    <property type="entry name" value="Kinase-like_dom_sf"/>
</dbReference>
<accession>A0A8H7NZU9</accession>
<dbReference type="PANTHER" id="PTHR38248">
    <property type="entry name" value="FUNK1 6"/>
    <property type="match status" value="1"/>
</dbReference>
<gene>
    <name evidence="3" type="ORF">IEO21_06523</name>
</gene>
<dbReference type="AlphaFoldDB" id="A0A8H7NZU9"/>
<feature type="region of interest" description="Disordered" evidence="1">
    <location>
        <begin position="789"/>
        <end position="824"/>
    </location>
</feature>
<dbReference type="InterPro" id="IPR000719">
    <property type="entry name" value="Prot_kinase_dom"/>
</dbReference>
<dbReference type="InterPro" id="IPR040976">
    <property type="entry name" value="Pkinase_fungal"/>
</dbReference>
<dbReference type="SUPFAM" id="SSF56112">
    <property type="entry name" value="Protein kinase-like (PK-like)"/>
    <property type="match status" value="1"/>
</dbReference>
<evidence type="ECO:0000256" key="1">
    <source>
        <dbReference type="SAM" id="MobiDB-lite"/>
    </source>
</evidence>
<dbReference type="Pfam" id="PF17667">
    <property type="entry name" value="Pkinase_fungal"/>
    <property type="match status" value="1"/>
</dbReference>
<feature type="compositionally biased region" description="Low complexity" evidence="1">
    <location>
        <begin position="793"/>
        <end position="815"/>
    </location>
</feature>
<dbReference type="GO" id="GO:0005524">
    <property type="term" value="F:ATP binding"/>
    <property type="evidence" value="ECO:0007669"/>
    <property type="project" value="InterPro"/>
</dbReference>
<protein>
    <recommendedName>
        <fullName evidence="2">Protein kinase domain-containing protein</fullName>
    </recommendedName>
</protein>
<sequence>MPNENLTSDTPPRAHQTMSAPYNWGKLDEARQALIDEFNNVVPELPLSFFFDNIFPQVPSSIDIDDVVQTLQDNGTIRNGRWSAFQKDPNRNGEEEDMVFAPLESLAAAVAEAVKVSGIQHRFTYLCRPRRKPASTTKLTHTRPDGYFVLDHKGTLRWSDIALCAEFKKADTTGDRDDVSDFFTIFTFGLTIENTKTRFWYCSRSEMYVSEPFNFIEDHSMMVRFILAFAYAKPQDAGWDPTVKRVPGTKGPPRYDIIVRDKDGKETVYRTTRMISDVGANPIRSRGTRVWEARELRNDEEYGPAVVLRDSWIDADRQNEGDILETLRSAKTEPDDEELIDQGLLSVVCHGGVFVDTQRDHTRIVMTRGADITSDSPLFVLQYTPPPEVNPRNTLSHTGVGKLITPPDRYPPNEVVTYHPKIHYRIVFKEVCRSLYTVTELGTLFKVLMQITCVLNAIHKLGWIHRDISPGNILIYEVDGEVYAKLTDLEYAKCMNLGSPAHEVKTGTPHFMAIEMDHMRYLFNALISESDKDDSEEESSIPPLALFKQGRKKNPPDAEVNLNTTKSMAPVNSIFLYNPLHDLESVWWTAVYFLFNRDVVRVAGEVATPDKEKEKGRRNYAYAIFHKHKERDDVLKMPNVYAEAVKSLHVSLSDIVDQLGIARKSLVARYQDVEKEIPIIVSKEAAGNLHRKFQKILNVIGDLAFQADIVICQSAQDVAEAKQIYGHNSTHTQDDTILILSAQAEDDDTLQDKDLLLPIQEEVPCLEAVPEAPSPTPVAAKPAMRLISRRTARSPSASNSRSTSVVLSSRATRSTQPGTSTSRVLTTKAADASCSGNICAGAQTSPETYETASYNFATTQEIGGDSFTAILCPAFHRRNAVVREYGHENTACHNYARNQDNICTHNAKDQPDYDYDINAHGRDSGDSVDANEARTASLCTDHDYNSIDTLKTHQGRCLFPDVRGD</sequence>
<dbReference type="PANTHER" id="PTHR38248:SF2">
    <property type="entry name" value="FUNK1 11"/>
    <property type="match status" value="1"/>
</dbReference>
<evidence type="ECO:0000313" key="4">
    <source>
        <dbReference type="Proteomes" id="UP000639403"/>
    </source>
</evidence>
<dbReference type="GO" id="GO:0004672">
    <property type="term" value="F:protein kinase activity"/>
    <property type="evidence" value="ECO:0007669"/>
    <property type="project" value="InterPro"/>
</dbReference>
<dbReference type="Proteomes" id="UP000639403">
    <property type="component" value="Unassembled WGS sequence"/>
</dbReference>
<dbReference type="Gene3D" id="1.10.510.10">
    <property type="entry name" value="Transferase(Phosphotransferase) domain 1"/>
    <property type="match status" value="1"/>
</dbReference>
<organism evidence="3 4">
    <name type="scientific">Rhodonia placenta</name>
    <dbReference type="NCBI Taxonomy" id="104341"/>
    <lineage>
        <taxon>Eukaryota</taxon>
        <taxon>Fungi</taxon>
        <taxon>Dikarya</taxon>
        <taxon>Basidiomycota</taxon>
        <taxon>Agaricomycotina</taxon>
        <taxon>Agaricomycetes</taxon>
        <taxon>Polyporales</taxon>
        <taxon>Adustoporiaceae</taxon>
        <taxon>Rhodonia</taxon>
    </lineage>
</organism>